<feature type="binding site" evidence="6">
    <location>
        <position position="168"/>
    </location>
    <ligand>
        <name>S-adenosyl-L-methionine</name>
        <dbReference type="ChEBI" id="CHEBI:59789"/>
    </ligand>
</feature>
<keyword evidence="1 6" id="KW-0489">Methyltransferase</keyword>
<dbReference type="NCBIfam" id="TIGR01934">
    <property type="entry name" value="MenG_MenH_UbiE"/>
    <property type="match status" value="1"/>
</dbReference>
<dbReference type="HAMAP" id="MF_01813">
    <property type="entry name" value="MenG_UbiE_methyltr"/>
    <property type="match status" value="1"/>
</dbReference>
<proteinExistence type="inferred from homology"/>
<comment type="pathway">
    <text evidence="6">Cofactor biosynthesis; ubiquinone biosynthesis.</text>
</comment>
<dbReference type="Proteomes" id="UP001431209">
    <property type="component" value="Unassembled WGS sequence"/>
</dbReference>
<evidence type="ECO:0000256" key="4">
    <source>
        <dbReference type="ARBA" id="ARBA00022691"/>
    </source>
</evidence>
<dbReference type="InterPro" id="IPR029063">
    <property type="entry name" value="SAM-dependent_MTases_sf"/>
</dbReference>
<dbReference type="Gene3D" id="3.40.50.150">
    <property type="entry name" value="Vaccinia Virus protein VP39"/>
    <property type="match status" value="1"/>
</dbReference>
<protein>
    <recommendedName>
        <fullName evidence="6">2-methoxy-6-polyprenyl-1,4-benzoquinol methylase, mitochondrial</fullName>
        <ecNumber evidence="6">2.1.1.201</ecNumber>
    </recommendedName>
    <alternativeName>
        <fullName evidence="6">Ubiquinone biosynthesis methyltransferase COQ5</fullName>
    </alternativeName>
</protein>
<feature type="region of interest" description="Disordered" evidence="7">
    <location>
        <begin position="42"/>
        <end position="69"/>
    </location>
</feature>
<dbReference type="GO" id="GO:0032259">
    <property type="term" value="P:methylation"/>
    <property type="evidence" value="ECO:0007669"/>
    <property type="project" value="UniProtKB-KW"/>
</dbReference>
<sequence length="332" mass="38047">MLRFPVRFLRSHKLLSTRLCYSQHSEASDVFKKYPSASSFANVTSDANNSQQTQQTTESNTKDSNNFQSETHFGYKTVPEHEKQKMVHEVFRNVADKYDLMNDLMSGTMHRIWKDQMIGDHYRPQIGGTYLDVAGGTGDVAFRIAEYLKRQHLNAPNSGLTSRVIVSDINANMLEVGRQKSIELNLHKWEHHGVKLDWLEGNAEDLSETIPDRSIDGYTIAFGIRNVTHIDKAIKEAHRVLKPGGQFLCLEFSQVDPIALRQFYDWYSFNIIPKIGQVVANDHDSYQYLVESIRQFPPQERFKQMIQDAGFKNVRYTSLTFGVVALHSGIKL</sequence>
<keyword evidence="3 6" id="KW-0831">Ubiquinone biosynthesis</keyword>
<dbReference type="FunFam" id="3.40.50.150:FF:000064">
    <property type="entry name" value="2-methoxy-6-polyprenyl-1,4-benzoquinol methylase, mitochondrial"/>
    <property type="match status" value="1"/>
</dbReference>
<evidence type="ECO:0000256" key="3">
    <source>
        <dbReference type="ARBA" id="ARBA00022688"/>
    </source>
</evidence>
<dbReference type="PROSITE" id="PS51608">
    <property type="entry name" value="SAM_MT_UBIE"/>
    <property type="match status" value="1"/>
</dbReference>
<feature type="binding site" evidence="6">
    <location>
        <begin position="202"/>
        <end position="203"/>
    </location>
    <ligand>
        <name>S-adenosyl-L-methionine</name>
        <dbReference type="ChEBI" id="CHEBI:59789"/>
    </ligand>
</feature>
<feature type="binding site" evidence="6">
    <location>
        <position position="137"/>
    </location>
    <ligand>
        <name>S-adenosyl-L-methionine</name>
        <dbReference type="ChEBI" id="CHEBI:59789"/>
    </ligand>
</feature>
<dbReference type="PANTHER" id="PTHR43591">
    <property type="entry name" value="METHYLTRANSFERASE"/>
    <property type="match status" value="1"/>
</dbReference>
<dbReference type="AlphaFoldDB" id="A0AAW2YWS1"/>
<evidence type="ECO:0000256" key="1">
    <source>
        <dbReference type="ARBA" id="ARBA00022603"/>
    </source>
</evidence>
<comment type="similarity">
    <text evidence="6">Belongs to the class I-like SAM-binding methyltransferase superfamily. MenG/UbiE family.</text>
</comment>
<organism evidence="8 9">
    <name type="scientific">Acrasis kona</name>
    <dbReference type="NCBI Taxonomy" id="1008807"/>
    <lineage>
        <taxon>Eukaryota</taxon>
        <taxon>Discoba</taxon>
        <taxon>Heterolobosea</taxon>
        <taxon>Tetramitia</taxon>
        <taxon>Eutetramitia</taxon>
        <taxon>Acrasidae</taxon>
        <taxon>Acrasis</taxon>
    </lineage>
</organism>
<keyword evidence="6" id="KW-0999">Mitochondrion inner membrane</keyword>
<keyword evidence="6" id="KW-0472">Membrane</keyword>
<accession>A0AAW2YWS1</accession>
<dbReference type="CDD" id="cd02440">
    <property type="entry name" value="AdoMet_MTases"/>
    <property type="match status" value="1"/>
</dbReference>
<dbReference type="GO" id="GO:0008425">
    <property type="term" value="F:2-methoxy-6-polyprenyl-1,4-benzoquinol methyltransferase activity"/>
    <property type="evidence" value="ECO:0007669"/>
    <property type="project" value="UniProtKB-UniRule"/>
</dbReference>
<keyword evidence="2 6" id="KW-0808">Transferase</keyword>
<comment type="function">
    <text evidence="6">Methyltransferase required for the conversion of 2-polyprenyl-6-methoxy-1,4-benzoquinol (DDMQH2) to 2-polyprenyl-3-methyl-6-methoxy-1,4-benzoquinol (DMQH2).</text>
</comment>
<comment type="subunit">
    <text evidence="5">Component of a multi-subunit COQ enzyme complex, composed of at least COQ3, COQ4, COQ5, COQ6, COQ7 and COQ9. Interacts with PYURF; the interaction is direct, stabilizes COQ5 protein and associates PYURF with COQ enzyme complex.</text>
</comment>
<evidence type="ECO:0000313" key="8">
    <source>
        <dbReference type="EMBL" id="KAL0481527.1"/>
    </source>
</evidence>
<dbReference type="InterPro" id="IPR023576">
    <property type="entry name" value="UbiE/COQ5_MeTrFase_CS"/>
</dbReference>
<evidence type="ECO:0000256" key="2">
    <source>
        <dbReference type="ARBA" id="ARBA00022679"/>
    </source>
</evidence>
<keyword evidence="6" id="KW-0496">Mitochondrion</keyword>
<keyword evidence="9" id="KW-1185">Reference proteome</keyword>
<dbReference type="EC" id="2.1.1.201" evidence="6"/>
<dbReference type="PROSITE" id="PS01183">
    <property type="entry name" value="UBIE_1"/>
    <property type="match status" value="1"/>
</dbReference>
<dbReference type="PANTHER" id="PTHR43591:SF24">
    <property type="entry name" value="2-METHOXY-6-POLYPRENYL-1,4-BENZOQUINOL METHYLASE, MITOCHONDRIAL"/>
    <property type="match status" value="1"/>
</dbReference>
<evidence type="ECO:0000313" key="9">
    <source>
        <dbReference type="Proteomes" id="UP001431209"/>
    </source>
</evidence>
<keyword evidence="4 6" id="KW-0949">S-adenosyl-L-methionine</keyword>
<dbReference type="SUPFAM" id="SSF53335">
    <property type="entry name" value="S-adenosyl-L-methionine-dependent methyltransferases"/>
    <property type="match status" value="1"/>
</dbReference>
<evidence type="ECO:0000256" key="7">
    <source>
        <dbReference type="SAM" id="MobiDB-lite"/>
    </source>
</evidence>
<comment type="catalytic activity">
    <reaction evidence="6">
        <text>a 2-methoxy-6-(all-trans-polyprenyl)benzene-1,4-diol + S-adenosyl-L-methionine = a 5-methoxy-2-methyl-3-(all-trans-polyprenyl)benzene-1,4-diol + S-adenosyl-L-homocysteine + H(+)</text>
        <dbReference type="Rhea" id="RHEA:28286"/>
        <dbReference type="Rhea" id="RHEA-COMP:10858"/>
        <dbReference type="Rhea" id="RHEA-COMP:10859"/>
        <dbReference type="ChEBI" id="CHEBI:15378"/>
        <dbReference type="ChEBI" id="CHEBI:57856"/>
        <dbReference type="ChEBI" id="CHEBI:59789"/>
        <dbReference type="ChEBI" id="CHEBI:84166"/>
        <dbReference type="ChEBI" id="CHEBI:84167"/>
        <dbReference type="EC" id="2.1.1.201"/>
    </reaction>
</comment>
<evidence type="ECO:0000256" key="6">
    <source>
        <dbReference type="HAMAP-Rule" id="MF_03191"/>
    </source>
</evidence>
<dbReference type="PROSITE" id="PS01184">
    <property type="entry name" value="UBIE_2"/>
    <property type="match status" value="1"/>
</dbReference>
<feature type="compositionally biased region" description="Low complexity" evidence="7">
    <location>
        <begin position="48"/>
        <end position="59"/>
    </location>
</feature>
<comment type="subcellular location">
    <subcellularLocation>
        <location evidence="6">Mitochondrion inner membrane</location>
        <topology evidence="6">Peripheral membrane protein</topology>
        <orientation evidence="6">Matrix side</orientation>
    </subcellularLocation>
</comment>
<reference evidence="8 9" key="1">
    <citation type="submission" date="2024-03" db="EMBL/GenBank/DDBJ databases">
        <title>The Acrasis kona genome and developmental transcriptomes reveal deep origins of eukaryotic multicellular pathways.</title>
        <authorList>
            <person name="Sheikh S."/>
            <person name="Fu C.-J."/>
            <person name="Brown M.W."/>
            <person name="Baldauf S.L."/>
        </authorList>
    </citation>
    <scope>NUCLEOTIDE SEQUENCE [LARGE SCALE GENOMIC DNA]</scope>
    <source>
        <strain evidence="8 9">ATCC MYA-3509</strain>
    </source>
</reference>
<dbReference type="InterPro" id="IPR004033">
    <property type="entry name" value="UbiE/COQ5_MeTrFase"/>
</dbReference>
<dbReference type="GO" id="GO:0031314">
    <property type="term" value="C:extrinsic component of mitochondrial inner membrane"/>
    <property type="evidence" value="ECO:0007669"/>
    <property type="project" value="UniProtKB-UniRule"/>
</dbReference>
<dbReference type="Pfam" id="PF01209">
    <property type="entry name" value="Ubie_methyltran"/>
    <property type="match status" value="1"/>
</dbReference>
<name>A0AAW2YWS1_9EUKA</name>
<dbReference type="EMBL" id="JAOPGA020000768">
    <property type="protein sequence ID" value="KAL0481527.1"/>
    <property type="molecule type" value="Genomic_DNA"/>
</dbReference>
<comment type="caution">
    <text evidence="8">The sequence shown here is derived from an EMBL/GenBank/DDBJ whole genome shotgun (WGS) entry which is preliminary data.</text>
</comment>
<evidence type="ECO:0000256" key="5">
    <source>
        <dbReference type="ARBA" id="ARBA00046387"/>
    </source>
</evidence>
<comment type="caution">
    <text evidence="6">Lacks conserved residue(s) required for the propagation of feature annotation.</text>
</comment>
<gene>
    <name evidence="8" type="ORF">AKO1_011264</name>
</gene>